<sequence>MKVNPQLKTICRNPHKHHYFWEHMIINHADLWEGYFENANITQDSRIIYTGILDNEKNIFHYGFAVYPSTYKLLGFLQNVFLPTAFFTWFDGNCNDFYMPLASYPTVVSEVIDCTKDIDLNSVDSMNNSYFFLNNLWLFDESLLNIALKSFCKKFNNDWDKDSNKKIFLQIFDSPSDVFNFIKNSVGWSDCDEFIEEEISMSLDKLKFTCDNVLTEPLLNKKFIDILNINIPVLF</sequence>
<organism evidence="1 2">
    <name type="scientific">Clostridium saccharobutylicum</name>
    <dbReference type="NCBI Taxonomy" id="169679"/>
    <lineage>
        <taxon>Bacteria</taxon>
        <taxon>Bacillati</taxon>
        <taxon>Bacillota</taxon>
        <taxon>Clostridia</taxon>
        <taxon>Eubacteriales</taxon>
        <taxon>Clostridiaceae</taxon>
        <taxon>Clostridium</taxon>
    </lineage>
</organism>
<gene>
    <name evidence="1" type="ORF">CLOSAC_10880</name>
</gene>
<dbReference type="AlphaFoldDB" id="A0A1S8NCK4"/>
<reference evidence="1 2" key="1">
    <citation type="submission" date="2016-05" db="EMBL/GenBank/DDBJ databases">
        <title>Microbial solvent formation.</title>
        <authorList>
            <person name="Poehlein A."/>
            <person name="Montoya Solano J.D."/>
            <person name="Flitsch S."/>
            <person name="Krabben P."/>
            <person name="Duerre P."/>
            <person name="Daniel R."/>
        </authorList>
    </citation>
    <scope>NUCLEOTIDE SEQUENCE [LARGE SCALE GENOMIC DNA]</scope>
    <source>
        <strain evidence="1 2">L1-8</strain>
    </source>
</reference>
<accession>A0A1S8NCK4</accession>
<evidence type="ECO:0000313" key="2">
    <source>
        <dbReference type="Proteomes" id="UP000191154"/>
    </source>
</evidence>
<dbReference type="Proteomes" id="UP000191154">
    <property type="component" value="Unassembled WGS sequence"/>
</dbReference>
<protein>
    <submittedName>
        <fullName evidence="1">Uncharacterized protein</fullName>
    </submittedName>
</protein>
<evidence type="ECO:0000313" key="1">
    <source>
        <dbReference type="EMBL" id="OOM14215.1"/>
    </source>
</evidence>
<name>A0A1S8NCK4_CLOSA</name>
<comment type="caution">
    <text evidence="1">The sequence shown here is derived from an EMBL/GenBank/DDBJ whole genome shotgun (WGS) entry which is preliminary data.</text>
</comment>
<proteinExistence type="predicted"/>
<dbReference type="STRING" id="169679.CSACC_16860"/>
<dbReference type="EMBL" id="LZYZ01000002">
    <property type="protein sequence ID" value="OOM14215.1"/>
    <property type="molecule type" value="Genomic_DNA"/>
</dbReference>
<dbReference type="RefSeq" id="WP_077864500.1">
    <property type="nucleotide sequence ID" value="NZ_LZYZ01000002.1"/>
</dbReference>